<accession>A0A4Z1T617</accession>
<dbReference type="EMBL" id="VDLU01000003">
    <property type="protein sequence ID" value="TNJ27969.1"/>
    <property type="molecule type" value="Genomic_DNA"/>
</dbReference>
<evidence type="ECO:0000313" key="4">
    <source>
        <dbReference type="EMBL" id="TNJ27969.1"/>
    </source>
</evidence>
<feature type="compositionally biased region" description="Low complexity" evidence="2">
    <location>
        <begin position="10"/>
        <end position="21"/>
    </location>
</feature>
<feature type="coiled-coil region" evidence="1">
    <location>
        <begin position="459"/>
        <end position="493"/>
    </location>
</feature>
<feature type="domain" description="DUF8206" evidence="3">
    <location>
        <begin position="367"/>
        <end position="441"/>
    </location>
</feature>
<dbReference type="InterPro" id="IPR058519">
    <property type="entry name" value="DUF8206"/>
</dbReference>
<evidence type="ECO:0000256" key="1">
    <source>
        <dbReference type="SAM" id="Coils"/>
    </source>
</evidence>
<protein>
    <recommendedName>
        <fullName evidence="3">DUF8206 domain-containing protein</fullName>
    </recommendedName>
</protein>
<reference evidence="4 5" key="1">
    <citation type="submission" date="2019-05" db="EMBL/GenBank/DDBJ databases">
        <title>The compact genome of Giardia muris reveals important steps in the evolution of intestinal protozoan parasites.</title>
        <authorList>
            <person name="Xu F."/>
            <person name="Jimenez-Gonzalez A."/>
            <person name="Einarsson E."/>
            <person name="Astvaldsson A."/>
            <person name="Peirasmaki D."/>
            <person name="Eckmann L."/>
            <person name="Andersson J.O."/>
            <person name="Svard S.G."/>
            <person name="Jerlstrom-Hultqvist J."/>
        </authorList>
    </citation>
    <scope>NUCLEOTIDE SEQUENCE [LARGE SCALE GENOMIC DNA]</scope>
    <source>
        <strain evidence="4 5">Roberts-Thomson</strain>
    </source>
</reference>
<name>A0A4Z1T617_GIAMU</name>
<gene>
    <name evidence="4" type="ORF">GMRT_15114</name>
</gene>
<dbReference type="PROSITE" id="PS00675">
    <property type="entry name" value="SIGMA54_INTERACT_1"/>
    <property type="match status" value="1"/>
</dbReference>
<organism evidence="4 5">
    <name type="scientific">Giardia muris</name>
    <dbReference type="NCBI Taxonomy" id="5742"/>
    <lineage>
        <taxon>Eukaryota</taxon>
        <taxon>Metamonada</taxon>
        <taxon>Diplomonadida</taxon>
        <taxon>Hexamitidae</taxon>
        <taxon>Giardiinae</taxon>
        <taxon>Giardia</taxon>
    </lineage>
</organism>
<dbReference type="PANTHER" id="PTHR32046">
    <property type="entry name" value="G DOMAIN-CONTAINING PROTEIN"/>
    <property type="match status" value="1"/>
</dbReference>
<feature type="region of interest" description="Disordered" evidence="2">
    <location>
        <begin position="1"/>
        <end position="40"/>
    </location>
</feature>
<dbReference type="Proteomes" id="UP000315496">
    <property type="component" value="Chromosome 3"/>
</dbReference>
<dbReference type="SUPFAM" id="SSF52540">
    <property type="entry name" value="P-loop containing nucleoside triphosphate hydrolases"/>
    <property type="match status" value="1"/>
</dbReference>
<proteinExistence type="predicted"/>
<dbReference type="PANTHER" id="PTHR32046:SF11">
    <property type="entry name" value="IMMUNE-ASSOCIATED NUCLEOTIDE-BINDING PROTEIN 10-LIKE"/>
    <property type="match status" value="1"/>
</dbReference>
<dbReference type="VEuPathDB" id="GiardiaDB:GMRT_15114"/>
<keyword evidence="1" id="KW-0175">Coiled coil</keyword>
<dbReference type="InterPro" id="IPR027417">
    <property type="entry name" value="P-loop_NTPase"/>
</dbReference>
<sequence length="624" mass="71147">MSQPRECSSDDSLSSNTDLGSEPSVDSISDDVRPPENRPTVRNRANVLLLGETGVGKSTFVNGFINYLRFNSLPSTQEELDNIQWAVPMKFSITDKNYKSVGVRVGPQDVNEQNGNVGGSSTQDPKVHVFDARGIEVHLIDTPGIGDTRGYECDRRNFDQIIEFIKDYELHGICMLLKPNNARLNVFFRFCIEELLVHLPVSAKKNIVFCFTNARSTFYRPGDTLEPLKKLLIDRKIGLGLNKDTMYCFDNEAMRFLAARVNGVVFSKGDTRSFRESWERASKELERLINHLKLIPPQSGADIKRLDEIRQTIIGLAVPMADAMQIIQRNIELQKRHGKDLRKLTGEEDDLRSRLKIEVIKYSMKEYDQPRTVCVSCSSQVEVNGIRSVQFDRACHDPCYLKTVMPMVVGHPDLRNCAAMNGTEMCTVCSHSWTEHMHTMHKAYPEKVVEDNPEVEASLANAADRKKVIDDEIKKAKKQSDEYNREYRRIIEISARFAQYVRRNALLEFNSSLGEYLKVQIKKLEDLGSNATDSEKKSLEGYRKSLNQYEQEVRVFEAAVSGGTASVPTAEEADRLIKELENLPLMGESFRRNIEANRRMVSHYEQHLRGSNTPSSRKARRRHR</sequence>
<dbReference type="Pfam" id="PF26633">
    <property type="entry name" value="DUF8206"/>
    <property type="match status" value="1"/>
</dbReference>
<dbReference type="Gene3D" id="3.40.50.300">
    <property type="entry name" value="P-loop containing nucleotide triphosphate hydrolases"/>
    <property type="match status" value="1"/>
</dbReference>
<evidence type="ECO:0000313" key="5">
    <source>
        <dbReference type="Proteomes" id="UP000315496"/>
    </source>
</evidence>
<feature type="coiled-coil region" evidence="1">
    <location>
        <begin position="532"/>
        <end position="559"/>
    </location>
</feature>
<dbReference type="AlphaFoldDB" id="A0A4Z1T617"/>
<dbReference type="OrthoDB" id="8954335at2759"/>
<feature type="region of interest" description="Disordered" evidence="2">
    <location>
        <begin position="604"/>
        <end position="624"/>
    </location>
</feature>
<comment type="caution">
    <text evidence="4">The sequence shown here is derived from an EMBL/GenBank/DDBJ whole genome shotgun (WGS) entry which is preliminary data.</text>
</comment>
<keyword evidence="5" id="KW-1185">Reference proteome</keyword>
<evidence type="ECO:0000256" key="2">
    <source>
        <dbReference type="SAM" id="MobiDB-lite"/>
    </source>
</evidence>
<dbReference type="InterPro" id="IPR025662">
    <property type="entry name" value="Sigma_54_int_dom_ATP-bd_1"/>
</dbReference>
<evidence type="ECO:0000259" key="3">
    <source>
        <dbReference type="Pfam" id="PF26633"/>
    </source>
</evidence>